<feature type="chain" id="PRO_5011530373" evidence="3">
    <location>
        <begin position="29"/>
        <end position="457"/>
    </location>
</feature>
<evidence type="ECO:0000256" key="2">
    <source>
        <dbReference type="SAM" id="Phobius"/>
    </source>
</evidence>
<protein>
    <submittedName>
        <fullName evidence="4">Oxygen tolerance</fullName>
    </submittedName>
</protein>
<keyword evidence="3" id="KW-0732">Signal</keyword>
<accession>A0A1H4H6C7</accession>
<evidence type="ECO:0000313" key="5">
    <source>
        <dbReference type="Proteomes" id="UP000198638"/>
    </source>
</evidence>
<evidence type="ECO:0000313" key="4">
    <source>
        <dbReference type="EMBL" id="SEB16622.1"/>
    </source>
</evidence>
<organism evidence="4 5">
    <name type="scientific">Paraburkholderia sartisoli</name>
    <dbReference type="NCBI Taxonomy" id="83784"/>
    <lineage>
        <taxon>Bacteria</taxon>
        <taxon>Pseudomonadati</taxon>
        <taxon>Pseudomonadota</taxon>
        <taxon>Betaproteobacteria</taxon>
        <taxon>Burkholderiales</taxon>
        <taxon>Burkholderiaceae</taxon>
        <taxon>Paraburkholderia</taxon>
    </lineage>
</organism>
<keyword evidence="5" id="KW-1185">Reference proteome</keyword>
<feature type="transmembrane region" description="Helical" evidence="2">
    <location>
        <begin position="314"/>
        <end position="331"/>
    </location>
</feature>
<feature type="region of interest" description="Disordered" evidence="1">
    <location>
        <begin position="436"/>
        <end position="457"/>
    </location>
</feature>
<reference evidence="5" key="1">
    <citation type="submission" date="2016-10" db="EMBL/GenBank/DDBJ databases">
        <authorList>
            <person name="Varghese N."/>
            <person name="Submissions S."/>
        </authorList>
    </citation>
    <scope>NUCLEOTIDE SEQUENCE [LARGE SCALE GENOMIC DNA]</scope>
    <source>
        <strain evidence="5">LMG 24000</strain>
    </source>
</reference>
<keyword evidence="2" id="KW-0472">Membrane</keyword>
<feature type="signal peptide" evidence="3">
    <location>
        <begin position="1"/>
        <end position="28"/>
    </location>
</feature>
<keyword evidence="2" id="KW-1133">Transmembrane helix</keyword>
<evidence type="ECO:0000256" key="1">
    <source>
        <dbReference type="SAM" id="MobiDB-lite"/>
    </source>
</evidence>
<name>A0A1H4H6C7_9BURK</name>
<dbReference type="RefSeq" id="WP_090535995.1">
    <property type="nucleotide sequence ID" value="NZ_FNRQ01000007.1"/>
</dbReference>
<dbReference type="AlphaFoldDB" id="A0A1H4H6C7"/>
<keyword evidence="2" id="KW-0812">Transmembrane</keyword>
<dbReference type="Proteomes" id="UP000198638">
    <property type="component" value="Unassembled WGS sequence"/>
</dbReference>
<proteinExistence type="predicted"/>
<dbReference type="EMBL" id="FNRQ01000007">
    <property type="protein sequence ID" value="SEB16622.1"/>
    <property type="molecule type" value="Genomic_DNA"/>
</dbReference>
<dbReference type="PANTHER" id="PTHR40940:SF1">
    <property type="entry name" value="PROTEIN BATD"/>
    <property type="match status" value="1"/>
</dbReference>
<feature type="compositionally biased region" description="Basic residues" evidence="1">
    <location>
        <begin position="436"/>
        <end position="446"/>
    </location>
</feature>
<gene>
    <name evidence="4" type="ORF">SAMN05192564_107201</name>
</gene>
<sequence>MRLPGLIRLLLATTCAIVVLLATGSARADTAPRLLARAHLEPAGPVVAGTQVKLVVDLLTTTWFTEAPAWPLFTVPGAIVSLPDEQAANLHEVINGVSWFGVSRAYRIAPQTAKTFDIPPVIIDVFPGGMSGMSGATGASKLTTPPLKLVATVPAGAEGMRVFFPTPKLTATQKIEPSLARVKVGDAITRTITQTAAGTESMLIPPVDFEPVAGLKQYPKPQATKNVVQDRVGLVAGERTDTMTYVVNRSGRYTLAPVTIEWWNTTTRKKESIVLPAVSFSAVAVKEKPLFDIPVDAIERGAAHRIVVIDRTQGVIAALVLTAMLALVWAYPRLRALFGRVSASVAAARRRYAQGDAPAWRALRRAARNGSLEETIPRLYRWMDRSPDFAHPARVDAIDATQGAPLKRLIEAVRAYYAGRAGASLQWNETETALRRATKKARKKRAEKPPLPPLNEY</sequence>
<dbReference type="OrthoDB" id="5293418at2"/>
<dbReference type="STRING" id="83784.SAMN05192564_107201"/>
<dbReference type="InterPro" id="IPR025738">
    <property type="entry name" value="BatD"/>
</dbReference>
<dbReference type="PANTHER" id="PTHR40940">
    <property type="entry name" value="PROTEIN BATD-RELATED"/>
    <property type="match status" value="1"/>
</dbReference>
<evidence type="ECO:0000256" key="3">
    <source>
        <dbReference type="SAM" id="SignalP"/>
    </source>
</evidence>